<feature type="domain" description="Group II intron maturase-specific" evidence="1">
    <location>
        <begin position="8"/>
        <end position="84"/>
    </location>
</feature>
<dbReference type="InterPro" id="IPR013597">
    <property type="entry name" value="Mat_intron_G2"/>
</dbReference>
<organism evidence="2">
    <name type="scientific">Candidatus Kentrum sp. LFY</name>
    <dbReference type="NCBI Taxonomy" id="2126342"/>
    <lineage>
        <taxon>Bacteria</taxon>
        <taxon>Pseudomonadati</taxon>
        <taxon>Pseudomonadota</taxon>
        <taxon>Gammaproteobacteria</taxon>
        <taxon>Candidatus Kentrum</taxon>
    </lineage>
</organism>
<reference evidence="2" key="1">
    <citation type="submission" date="2019-02" db="EMBL/GenBank/DDBJ databases">
        <authorList>
            <person name="Gruber-Vodicka R. H."/>
            <person name="Seah K. B. B."/>
        </authorList>
    </citation>
    <scope>NUCLEOTIDE SEQUENCE</scope>
    <source>
        <strain evidence="2">BECK_M6</strain>
    </source>
</reference>
<dbReference type="Pfam" id="PF08388">
    <property type="entry name" value="GIIM"/>
    <property type="match status" value="1"/>
</dbReference>
<accession>A0A450VC40</accession>
<dbReference type="AlphaFoldDB" id="A0A450VC40"/>
<evidence type="ECO:0000259" key="1">
    <source>
        <dbReference type="Pfam" id="PF08388"/>
    </source>
</evidence>
<evidence type="ECO:0000313" key="2">
    <source>
        <dbReference type="EMBL" id="VFK02372.1"/>
    </source>
</evidence>
<gene>
    <name evidence="2" type="ORF">BECKLFY1418A_GA0070994_11931</name>
</gene>
<dbReference type="EMBL" id="CAADFH010000193">
    <property type="protein sequence ID" value="VFK02372.1"/>
    <property type="molecule type" value="Genomic_DNA"/>
</dbReference>
<proteinExistence type="predicted"/>
<protein>
    <submittedName>
        <fullName evidence="2">Group II intron, maturase-specific domain</fullName>
    </submittedName>
</protein>
<name>A0A450VC40_9GAMM</name>
<sequence>MRTKSPEKFKTKVREITERSHNLDDNLIIRLNLALRGTANYFATSFSHNRQLFKEIDKWIRTRLRCMKFKRKWKTDNRRMRLKHFRRMGPLSLYGFYPRPA</sequence>